<dbReference type="InterPro" id="IPR051531">
    <property type="entry name" value="N-acetyltransferase"/>
</dbReference>
<dbReference type="Pfam" id="PF13302">
    <property type="entry name" value="Acetyltransf_3"/>
    <property type="match status" value="1"/>
</dbReference>
<dbReference type="PANTHER" id="PTHR43792:SF1">
    <property type="entry name" value="N-ACETYLTRANSFERASE DOMAIN-CONTAINING PROTEIN"/>
    <property type="match status" value="1"/>
</dbReference>
<dbReference type="InterPro" id="IPR016181">
    <property type="entry name" value="Acyl_CoA_acyltransferase"/>
</dbReference>
<dbReference type="InterPro" id="IPR000182">
    <property type="entry name" value="GNAT_dom"/>
</dbReference>
<proteinExistence type="predicted"/>
<evidence type="ECO:0000313" key="2">
    <source>
        <dbReference type="EMBL" id="SFT05097.1"/>
    </source>
</evidence>
<dbReference type="OrthoDB" id="9788916at2"/>
<gene>
    <name evidence="2" type="ORF">SAMN05660206_11043</name>
</gene>
<dbReference type="SUPFAM" id="SSF55729">
    <property type="entry name" value="Acyl-CoA N-acyltransferases (Nat)"/>
    <property type="match status" value="1"/>
</dbReference>
<keyword evidence="2" id="KW-0808">Transferase</keyword>
<evidence type="ECO:0000313" key="3">
    <source>
        <dbReference type="Proteomes" id="UP000198785"/>
    </source>
</evidence>
<dbReference type="RefSeq" id="WP_093366679.1">
    <property type="nucleotide sequence ID" value="NZ_FOZZ01000010.1"/>
</dbReference>
<name>A0A1I6UUQ7_9SPHI</name>
<feature type="domain" description="N-acetyltransferase" evidence="1">
    <location>
        <begin position="5"/>
        <end position="163"/>
    </location>
</feature>
<reference evidence="2 3" key="1">
    <citation type="submission" date="2016-10" db="EMBL/GenBank/DDBJ databases">
        <authorList>
            <person name="de Groot N.N."/>
        </authorList>
    </citation>
    <scope>NUCLEOTIDE SEQUENCE [LARGE SCALE GENOMIC DNA]</scope>
    <source>
        <strain evidence="2 3">DSM 22789</strain>
    </source>
</reference>
<protein>
    <submittedName>
        <fullName evidence="2">Protein N-acetyltransferase, RimJ/RimL family</fullName>
    </submittedName>
</protein>
<organism evidence="2 3">
    <name type="scientific">Sphingobacterium wenxiniae</name>
    <dbReference type="NCBI Taxonomy" id="683125"/>
    <lineage>
        <taxon>Bacteria</taxon>
        <taxon>Pseudomonadati</taxon>
        <taxon>Bacteroidota</taxon>
        <taxon>Sphingobacteriia</taxon>
        <taxon>Sphingobacteriales</taxon>
        <taxon>Sphingobacteriaceae</taxon>
        <taxon>Sphingobacterium</taxon>
    </lineage>
</organism>
<dbReference type="EMBL" id="FOZZ01000010">
    <property type="protein sequence ID" value="SFT05097.1"/>
    <property type="molecule type" value="Genomic_DNA"/>
</dbReference>
<dbReference type="GO" id="GO:0016747">
    <property type="term" value="F:acyltransferase activity, transferring groups other than amino-acyl groups"/>
    <property type="evidence" value="ECO:0007669"/>
    <property type="project" value="InterPro"/>
</dbReference>
<dbReference type="STRING" id="683125.SAMN05660206_11043"/>
<evidence type="ECO:0000259" key="1">
    <source>
        <dbReference type="PROSITE" id="PS51186"/>
    </source>
</evidence>
<dbReference type="Gene3D" id="3.40.630.30">
    <property type="match status" value="1"/>
</dbReference>
<dbReference type="PROSITE" id="PS51186">
    <property type="entry name" value="GNAT"/>
    <property type="match status" value="1"/>
</dbReference>
<sequence>MSKTIRLEKFTANDFLYYFQLVSDATVMAMITERALPQDEAERLFAEILANNTLHPYFGNFKILDALSGDFIGLAKLEISSVECEEAELGYVVLPVYWGQGIASKAAQILVDSAYKQPTCRKLFAIIDPQNLPSRKILLKNGFVSKEFKDFDGLSGEVLELIF</sequence>
<dbReference type="AlphaFoldDB" id="A0A1I6UUQ7"/>
<dbReference type="Proteomes" id="UP000198785">
    <property type="component" value="Unassembled WGS sequence"/>
</dbReference>
<keyword evidence="3" id="KW-1185">Reference proteome</keyword>
<accession>A0A1I6UUQ7</accession>
<dbReference type="PANTHER" id="PTHR43792">
    <property type="entry name" value="GNAT FAMILY, PUTATIVE (AFU_ORTHOLOGUE AFUA_3G00765)-RELATED-RELATED"/>
    <property type="match status" value="1"/>
</dbReference>